<evidence type="ECO:0000313" key="6">
    <source>
        <dbReference type="Proteomes" id="UP000199214"/>
    </source>
</evidence>
<name>A0A1H7UIU3_9SPHN</name>
<sequence>MAQQSTLPKAGVLAGVGAAALGLGGFLYLRAKRPPVINPRVPEPAKPVDLDRYLGRWYEIARHEYVFEEGMDAVTADYSRLAADRIGVTNAGTRGGKRKVARAKGVVVDKDTGAKLKLSFFGPLYVGDYWVLDHADDYSWSIVGEPGGRYLWLLTRSPRPGDEQVEALFARAKALGYDTGTLRRTHQP</sequence>
<evidence type="ECO:0000256" key="2">
    <source>
        <dbReference type="PIRNR" id="PIRNR036893"/>
    </source>
</evidence>
<feature type="domain" description="Lipocalin/cytosolic fatty-acid binding" evidence="4">
    <location>
        <begin position="48"/>
        <end position="187"/>
    </location>
</feature>
<keyword evidence="2" id="KW-0998">Cell outer membrane</keyword>
<protein>
    <recommendedName>
        <fullName evidence="2">Outer membrane lipoprotein Blc</fullName>
    </recommendedName>
</protein>
<evidence type="ECO:0000256" key="1">
    <source>
        <dbReference type="ARBA" id="ARBA00006889"/>
    </source>
</evidence>
<reference evidence="6" key="1">
    <citation type="submission" date="2016-10" db="EMBL/GenBank/DDBJ databases">
        <authorList>
            <person name="Varghese N."/>
            <person name="Submissions S."/>
        </authorList>
    </citation>
    <scope>NUCLEOTIDE SEQUENCE [LARGE SCALE GENOMIC DNA]</scope>
    <source>
        <strain evidence="6">JS21-1</strain>
    </source>
</reference>
<dbReference type="PIRSF" id="PIRSF036893">
    <property type="entry name" value="Lipocalin_ApoD"/>
    <property type="match status" value="1"/>
</dbReference>
<dbReference type="InterPro" id="IPR047202">
    <property type="entry name" value="Lipocalin_Blc-like_dom"/>
</dbReference>
<comment type="function">
    <text evidence="2">Involved in the storage or transport of lipids necessary for membrane maintenance under stressful conditions. Displays a binding preference for lysophospholipids.</text>
</comment>
<dbReference type="Pfam" id="PF08212">
    <property type="entry name" value="Lipocalin_2"/>
    <property type="match status" value="1"/>
</dbReference>
<dbReference type="InterPro" id="IPR022272">
    <property type="entry name" value="Lipocalin_CS"/>
</dbReference>
<dbReference type="InterPro" id="IPR012674">
    <property type="entry name" value="Calycin"/>
</dbReference>
<dbReference type="GO" id="GO:0009279">
    <property type="term" value="C:cell outer membrane"/>
    <property type="evidence" value="ECO:0007669"/>
    <property type="project" value="UniProtKB-SubCell"/>
</dbReference>
<evidence type="ECO:0000256" key="3">
    <source>
        <dbReference type="SAM" id="Phobius"/>
    </source>
</evidence>
<dbReference type="EMBL" id="FNZZ01000007">
    <property type="protein sequence ID" value="SEL96197.1"/>
    <property type="molecule type" value="Genomic_DNA"/>
</dbReference>
<keyword evidence="3" id="KW-1133">Transmembrane helix</keyword>
<evidence type="ECO:0000259" key="4">
    <source>
        <dbReference type="Pfam" id="PF08212"/>
    </source>
</evidence>
<keyword evidence="2 3" id="KW-0472">Membrane</keyword>
<dbReference type="InterPro" id="IPR000566">
    <property type="entry name" value="Lipocln_cytosolic_FA-bd_dom"/>
</dbReference>
<dbReference type="AlphaFoldDB" id="A0A1H7UIU3"/>
<dbReference type="CDD" id="cd19438">
    <property type="entry name" value="lipocalin_Blc-like"/>
    <property type="match status" value="1"/>
</dbReference>
<dbReference type="SUPFAM" id="SSF50814">
    <property type="entry name" value="Lipocalins"/>
    <property type="match status" value="1"/>
</dbReference>
<dbReference type="Proteomes" id="UP000199214">
    <property type="component" value="Unassembled WGS sequence"/>
</dbReference>
<comment type="subcellular location">
    <subcellularLocation>
        <location evidence="2">Cell outer membrane</location>
    </subcellularLocation>
</comment>
<dbReference type="PANTHER" id="PTHR10612">
    <property type="entry name" value="APOLIPOPROTEIN D"/>
    <property type="match status" value="1"/>
</dbReference>
<gene>
    <name evidence="5" type="ORF">SAMN05216382_2991</name>
</gene>
<accession>A0A1H7UIU3</accession>
<feature type="transmembrane region" description="Helical" evidence="3">
    <location>
        <begin position="12"/>
        <end position="29"/>
    </location>
</feature>
<dbReference type="Gene3D" id="2.40.128.20">
    <property type="match status" value="1"/>
</dbReference>
<dbReference type="STRING" id="1855283.SAMN05216382_2991"/>
<dbReference type="GO" id="GO:0006950">
    <property type="term" value="P:response to stress"/>
    <property type="evidence" value="ECO:0007669"/>
    <property type="project" value="UniProtKB-ARBA"/>
</dbReference>
<dbReference type="InterPro" id="IPR002446">
    <property type="entry name" value="Lipocalin_bac"/>
</dbReference>
<comment type="subunit">
    <text evidence="2">Homodimer.</text>
</comment>
<dbReference type="GO" id="GO:0008289">
    <property type="term" value="F:lipid binding"/>
    <property type="evidence" value="ECO:0007669"/>
    <property type="project" value="UniProtKB-UniRule"/>
</dbReference>
<dbReference type="InterPro" id="IPR022271">
    <property type="entry name" value="Lipocalin_ApoD"/>
</dbReference>
<keyword evidence="6" id="KW-1185">Reference proteome</keyword>
<proteinExistence type="inferred from homology"/>
<dbReference type="RefSeq" id="WP_093007761.1">
    <property type="nucleotide sequence ID" value="NZ_FNZZ01000007.1"/>
</dbReference>
<dbReference type="OrthoDB" id="594739at2"/>
<keyword evidence="2 5" id="KW-0449">Lipoprotein</keyword>
<keyword evidence="3" id="KW-0812">Transmembrane</keyword>
<dbReference type="PANTHER" id="PTHR10612:SF34">
    <property type="entry name" value="APOLIPOPROTEIN D"/>
    <property type="match status" value="1"/>
</dbReference>
<comment type="similarity">
    <text evidence="1 2">Belongs to the calycin superfamily. Lipocalin family.</text>
</comment>
<evidence type="ECO:0000313" key="5">
    <source>
        <dbReference type="EMBL" id="SEL96197.1"/>
    </source>
</evidence>
<dbReference type="PROSITE" id="PS00213">
    <property type="entry name" value="LIPOCALIN"/>
    <property type="match status" value="1"/>
</dbReference>
<keyword evidence="2" id="KW-0446">Lipid-binding</keyword>
<dbReference type="PRINTS" id="PR01171">
    <property type="entry name" value="BCTLIPOCALIN"/>
</dbReference>
<organism evidence="5 6">
    <name type="scientific">Sphingomonas palmae</name>
    <dbReference type="NCBI Taxonomy" id="1855283"/>
    <lineage>
        <taxon>Bacteria</taxon>
        <taxon>Pseudomonadati</taxon>
        <taxon>Pseudomonadota</taxon>
        <taxon>Alphaproteobacteria</taxon>
        <taxon>Sphingomonadales</taxon>
        <taxon>Sphingomonadaceae</taxon>
        <taxon>Sphingomonas</taxon>
    </lineage>
</organism>